<reference evidence="14" key="1">
    <citation type="journal article" date="2018" name="Mitochondrial DNA Part B Resour">
        <title>Complete mitochondrial genome of Cyllorhynchites ursulus (Coleoptera: Rhynchitidae).</title>
        <authorList>
            <person name="Kim Y.K."/>
            <person name="Lee E."/>
        </authorList>
    </citation>
    <scope>NUCLEOTIDE SEQUENCE</scope>
</reference>
<gene>
    <name evidence="14" type="primary">ATP8</name>
</gene>
<evidence type="ECO:0000313" key="14">
    <source>
        <dbReference type="EMBL" id="QCG69876.1"/>
    </source>
</evidence>
<evidence type="ECO:0000256" key="2">
    <source>
        <dbReference type="ARBA" id="ARBA00008892"/>
    </source>
</evidence>
<keyword evidence="10 12" id="KW-0496">Mitochondrion</keyword>
<evidence type="ECO:0000256" key="12">
    <source>
        <dbReference type="RuleBase" id="RU003661"/>
    </source>
</evidence>
<dbReference type="GO" id="GO:0015986">
    <property type="term" value="P:proton motive force-driven ATP synthesis"/>
    <property type="evidence" value="ECO:0007669"/>
    <property type="project" value="InterPro"/>
</dbReference>
<accession>A0A4D6SS52</accession>
<evidence type="ECO:0000256" key="11">
    <source>
        <dbReference type="ARBA" id="ARBA00023136"/>
    </source>
</evidence>
<organism evidence="14">
    <name type="scientific">Cyllorhynchites ursulus</name>
    <dbReference type="NCBI Taxonomy" id="1515519"/>
    <lineage>
        <taxon>Eukaryota</taxon>
        <taxon>Metazoa</taxon>
        <taxon>Ecdysozoa</taxon>
        <taxon>Arthropoda</taxon>
        <taxon>Hexapoda</taxon>
        <taxon>Insecta</taxon>
        <taxon>Pterygota</taxon>
        <taxon>Neoptera</taxon>
        <taxon>Endopterygota</taxon>
        <taxon>Coleoptera</taxon>
        <taxon>Polyphaga</taxon>
        <taxon>Cucujiformia</taxon>
        <taxon>Attelabidae</taxon>
        <taxon>Rhynchitinae</taxon>
        <taxon>Cyllorhynchites</taxon>
    </lineage>
</organism>
<protein>
    <recommendedName>
        <fullName evidence="12">ATP synthase complex subunit 8</fullName>
    </recommendedName>
</protein>
<feature type="transmembrane region" description="Helical" evidence="13">
    <location>
        <begin position="12"/>
        <end position="34"/>
    </location>
</feature>
<dbReference type="EMBL" id="MH156809">
    <property type="protein sequence ID" value="QCG69876.1"/>
    <property type="molecule type" value="Genomic_DNA"/>
</dbReference>
<evidence type="ECO:0000256" key="3">
    <source>
        <dbReference type="ARBA" id="ARBA00011291"/>
    </source>
</evidence>
<comment type="similarity">
    <text evidence="2 12">Belongs to the ATPase protein 8 family.</text>
</comment>
<dbReference type="AlphaFoldDB" id="A0A4D6SS52"/>
<evidence type="ECO:0000256" key="8">
    <source>
        <dbReference type="ARBA" id="ARBA00022989"/>
    </source>
</evidence>
<evidence type="ECO:0000256" key="4">
    <source>
        <dbReference type="ARBA" id="ARBA00022448"/>
    </source>
</evidence>
<evidence type="ECO:0000256" key="13">
    <source>
        <dbReference type="SAM" id="Phobius"/>
    </source>
</evidence>
<dbReference type="InterPro" id="IPR001421">
    <property type="entry name" value="ATP8_metazoa"/>
</dbReference>
<dbReference type="GO" id="GO:0045259">
    <property type="term" value="C:proton-transporting ATP synthase complex"/>
    <property type="evidence" value="ECO:0007669"/>
    <property type="project" value="UniProtKB-KW"/>
</dbReference>
<name>A0A4D6SS52_9CUCU</name>
<evidence type="ECO:0000256" key="1">
    <source>
        <dbReference type="ARBA" id="ARBA00004304"/>
    </source>
</evidence>
<keyword evidence="6 12" id="KW-0812">Transmembrane</keyword>
<evidence type="ECO:0000256" key="6">
    <source>
        <dbReference type="ARBA" id="ARBA00022692"/>
    </source>
</evidence>
<comment type="subunit">
    <text evidence="3">F-type ATPases have 2 components, CF(1) - the catalytic core - and CF(0) - the membrane proton channel.</text>
</comment>
<keyword evidence="7 12" id="KW-0375">Hydrogen ion transport</keyword>
<comment type="subcellular location">
    <subcellularLocation>
        <location evidence="1 12">Mitochondrion membrane</location>
        <topology evidence="1 12">Single-pass membrane protein</topology>
    </subcellularLocation>
</comment>
<dbReference type="GO" id="GO:0031966">
    <property type="term" value="C:mitochondrial membrane"/>
    <property type="evidence" value="ECO:0007669"/>
    <property type="project" value="UniProtKB-SubCell"/>
</dbReference>
<sequence>MPQMAPLSWVTLLMYFILVFMLFNTLNYFSVNYYPKKIDSKKVNITYNWKW</sequence>
<keyword evidence="11 13" id="KW-0472">Membrane</keyword>
<geneLocation type="mitochondrion" evidence="14"/>
<keyword evidence="8 13" id="KW-1133">Transmembrane helix</keyword>
<proteinExistence type="inferred from homology"/>
<keyword evidence="4 12" id="KW-0813">Transport</keyword>
<evidence type="ECO:0000256" key="9">
    <source>
        <dbReference type="ARBA" id="ARBA00023065"/>
    </source>
</evidence>
<evidence type="ECO:0000256" key="5">
    <source>
        <dbReference type="ARBA" id="ARBA00022547"/>
    </source>
</evidence>
<keyword evidence="9 12" id="KW-0406">Ion transport</keyword>
<evidence type="ECO:0000256" key="10">
    <source>
        <dbReference type="ARBA" id="ARBA00023128"/>
    </source>
</evidence>
<dbReference type="Pfam" id="PF00895">
    <property type="entry name" value="ATP-synt_8"/>
    <property type="match status" value="1"/>
</dbReference>
<keyword evidence="5 12" id="KW-0138">CF(0)</keyword>
<evidence type="ECO:0000256" key="7">
    <source>
        <dbReference type="ARBA" id="ARBA00022781"/>
    </source>
</evidence>
<dbReference type="GO" id="GO:0015078">
    <property type="term" value="F:proton transmembrane transporter activity"/>
    <property type="evidence" value="ECO:0007669"/>
    <property type="project" value="InterPro"/>
</dbReference>